<dbReference type="GO" id="GO:0005829">
    <property type="term" value="C:cytosol"/>
    <property type="evidence" value="ECO:0007669"/>
    <property type="project" value="TreeGrafter"/>
</dbReference>
<dbReference type="InterPro" id="IPR038511">
    <property type="entry name" value="TAP42/TAP46-like_sf"/>
</dbReference>
<gene>
    <name evidence="2" type="primary">PLEST003610</name>
    <name evidence="2" type="ORF">PLESTB_000561700</name>
</gene>
<sequence>MEDLRAMLNSTPDGEGGPPLAVLYSRCHAVHTQQDRLVASRDFDLISSAVALLVRTQSAVESMGVFSANEDRDDLATADIKYLLVPFYLGSLLSAAPVRTDGATGASAARLALVSQASSALATFLQRCEQYDLLGALGRTAYDAGAAIDPAAKRTFKVDMFRRGKALNAALGALEARRLAAAAQEREDEAEAGGGVASSSGSAAAAAAADAATVAAVAAGGGAGGGSLDEEDERQLWVWRMELAALQALDLQASVKQEVELLRHAAAREAAAAAAGPGPSSRDARAGAVGGGRGRGGAEAPAPSDEDKAELMARLRAICRDLDGNRKEQIRQNVFKPGHTLPTMTVEEAGEIEMREAAEREERQRRQAAKEAARRAELDSDEEDAEDKAKQRAFDDWRDTHPKGYGNSKLRPCG</sequence>
<protein>
    <recommendedName>
        <fullName evidence="4">TAP42-like protein</fullName>
    </recommendedName>
</protein>
<evidence type="ECO:0000313" key="2">
    <source>
        <dbReference type="EMBL" id="GLC51908.1"/>
    </source>
</evidence>
<organism evidence="2 3">
    <name type="scientific">Pleodorina starrii</name>
    <dbReference type="NCBI Taxonomy" id="330485"/>
    <lineage>
        <taxon>Eukaryota</taxon>
        <taxon>Viridiplantae</taxon>
        <taxon>Chlorophyta</taxon>
        <taxon>core chlorophytes</taxon>
        <taxon>Chlorophyceae</taxon>
        <taxon>CS clade</taxon>
        <taxon>Chlamydomonadales</taxon>
        <taxon>Volvocaceae</taxon>
        <taxon>Pleodorina</taxon>
    </lineage>
</organism>
<dbReference type="PANTHER" id="PTHR10933:SF9">
    <property type="entry name" value="IMMUNOGLOBULIN-BINDING PROTEIN 1"/>
    <property type="match status" value="1"/>
</dbReference>
<dbReference type="Pfam" id="PF04177">
    <property type="entry name" value="TAP42"/>
    <property type="match status" value="1"/>
</dbReference>
<dbReference type="Proteomes" id="UP001165080">
    <property type="component" value="Unassembled WGS sequence"/>
</dbReference>
<dbReference type="Gene3D" id="1.25.40.540">
    <property type="entry name" value="TAP42-like family"/>
    <property type="match status" value="1"/>
</dbReference>
<dbReference type="AlphaFoldDB" id="A0A9W6BHJ2"/>
<proteinExistence type="predicted"/>
<dbReference type="GO" id="GO:0035303">
    <property type="term" value="P:regulation of dephosphorylation"/>
    <property type="evidence" value="ECO:0007669"/>
    <property type="project" value="TreeGrafter"/>
</dbReference>
<dbReference type="GO" id="GO:0009966">
    <property type="term" value="P:regulation of signal transduction"/>
    <property type="evidence" value="ECO:0007669"/>
    <property type="project" value="InterPro"/>
</dbReference>
<evidence type="ECO:0000313" key="3">
    <source>
        <dbReference type="Proteomes" id="UP001165080"/>
    </source>
</evidence>
<feature type="compositionally biased region" description="Basic and acidic residues" evidence="1">
    <location>
        <begin position="387"/>
        <end position="402"/>
    </location>
</feature>
<feature type="compositionally biased region" description="Gly residues" evidence="1">
    <location>
        <begin position="288"/>
        <end position="297"/>
    </location>
</feature>
<feature type="compositionally biased region" description="Basic and acidic residues" evidence="1">
    <location>
        <begin position="357"/>
        <end position="378"/>
    </location>
</feature>
<dbReference type="InterPro" id="IPR007304">
    <property type="entry name" value="TAP46-like"/>
</dbReference>
<evidence type="ECO:0000256" key="1">
    <source>
        <dbReference type="SAM" id="MobiDB-lite"/>
    </source>
</evidence>
<dbReference type="EMBL" id="BRXU01000005">
    <property type="protein sequence ID" value="GLC51908.1"/>
    <property type="molecule type" value="Genomic_DNA"/>
</dbReference>
<evidence type="ECO:0008006" key="4">
    <source>
        <dbReference type="Google" id="ProtNLM"/>
    </source>
</evidence>
<dbReference type="PANTHER" id="PTHR10933">
    <property type="entry name" value="IMMUNOGLOBULIN-BINDING PROTEIN 1"/>
    <property type="match status" value="1"/>
</dbReference>
<name>A0A9W6BHJ2_9CHLO</name>
<feature type="region of interest" description="Disordered" evidence="1">
    <location>
        <begin position="272"/>
        <end position="307"/>
    </location>
</feature>
<dbReference type="GO" id="GO:0051721">
    <property type="term" value="F:protein phosphatase 2A binding"/>
    <property type="evidence" value="ECO:0007669"/>
    <property type="project" value="TreeGrafter"/>
</dbReference>
<comment type="caution">
    <text evidence="2">The sequence shown here is derived from an EMBL/GenBank/DDBJ whole genome shotgun (WGS) entry which is preliminary data.</text>
</comment>
<keyword evidence="3" id="KW-1185">Reference proteome</keyword>
<reference evidence="2 3" key="1">
    <citation type="journal article" date="2023" name="Commun. Biol.">
        <title>Reorganization of the ancestral sex-determining regions during the evolution of trioecy in Pleodorina starrii.</title>
        <authorList>
            <person name="Takahashi K."/>
            <person name="Suzuki S."/>
            <person name="Kawai-Toyooka H."/>
            <person name="Yamamoto K."/>
            <person name="Hamaji T."/>
            <person name="Ootsuki R."/>
            <person name="Yamaguchi H."/>
            <person name="Kawachi M."/>
            <person name="Higashiyama T."/>
            <person name="Nozaki H."/>
        </authorList>
    </citation>
    <scope>NUCLEOTIDE SEQUENCE [LARGE SCALE GENOMIC DNA]</scope>
    <source>
        <strain evidence="2 3">NIES-4479</strain>
    </source>
</reference>
<feature type="region of interest" description="Disordered" evidence="1">
    <location>
        <begin position="357"/>
        <end position="414"/>
    </location>
</feature>
<accession>A0A9W6BHJ2</accession>